<dbReference type="Gene3D" id="3.40.50.1820">
    <property type="entry name" value="alpha/beta hydrolase"/>
    <property type="match status" value="1"/>
</dbReference>
<sequence>MESLSEHEAMRVLQAAAALDAITRVNGTRNGAIAPSWPPPASTQQQQQQPQTGFPDLPSSASQGLGEDGYGDLAETESGQQKRQGDLDSWLDVFRATATSVRNAWRQTEAPLSFESLAFGWLALARKHEPLPCVPPAAAGEEVTDASSLPPGWLSEAQWALAAYMTSCPGGGGGGAAASGEEQLRSLLGLQPEDLLVYRPTPSGWRPAFFIAVHHPSRTVRVVVRGSSSLRDLLTSLAGHCSPLPAGVMGGGYAHHGILSAAT</sequence>
<proteinExistence type="predicted"/>
<evidence type="ECO:0000313" key="3">
    <source>
        <dbReference type="Proteomes" id="UP001054857"/>
    </source>
</evidence>
<organism evidence="2 3">
    <name type="scientific">Astrephomene gubernaculifera</name>
    <dbReference type="NCBI Taxonomy" id="47775"/>
    <lineage>
        <taxon>Eukaryota</taxon>
        <taxon>Viridiplantae</taxon>
        <taxon>Chlorophyta</taxon>
        <taxon>core chlorophytes</taxon>
        <taxon>Chlorophyceae</taxon>
        <taxon>CS clade</taxon>
        <taxon>Chlamydomonadales</taxon>
        <taxon>Astrephomenaceae</taxon>
        <taxon>Astrephomene</taxon>
    </lineage>
</organism>
<feature type="non-terminal residue" evidence="2">
    <location>
        <position position="1"/>
    </location>
</feature>
<reference evidence="2 3" key="1">
    <citation type="journal article" date="2021" name="Sci. Rep.">
        <title>Genome sequencing of the multicellular alga Astrephomene provides insights into convergent evolution of germ-soma differentiation.</title>
        <authorList>
            <person name="Yamashita S."/>
            <person name="Yamamoto K."/>
            <person name="Matsuzaki R."/>
            <person name="Suzuki S."/>
            <person name="Yamaguchi H."/>
            <person name="Hirooka S."/>
            <person name="Minakuchi Y."/>
            <person name="Miyagishima S."/>
            <person name="Kawachi M."/>
            <person name="Toyoda A."/>
            <person name="Nozaki H."/>
        </authorList>
    </citation>
    <scope>NUCLEOTIDE SEQUENCE [LARGE SCALE GENOMIC DNA]</scope>
    <source>
        <strain evidence="2 3">NIES-4017</strain>
    </source>
</reference>
<dbReference type="EMBL" id="BMAR01000038">
    <property type="protein sequence ID" value="GFR50611.1"/>
    <property type="molecule type" value="Genomic_DNA"/>
</dbReference>
<gene>
    <name evidence="2" type="ORF">Agub_g12694</name>
</gene>
<evidence type="ECO:0000256" key="1">
    <source>
        <dbReference type="SAM" id="MobiDB-lite"/>
    </source>
</evidence>
<dbReference type="InterPro" id="IPR029058">
    <property type="entry name" value="AB_hydrolase_fold"/>
</dbReference>
<dbReference type="SUPFAM" id="SSF53474">
    <property type="entry name" value="alpha/beta-Hydrolases"/>
    <property type="match status" value="1"/>
</dbReference>
<feature type="region of interest" description="Disordered" evidence="1">
    <location>
        <begin position="29"/>
        <end position="85"/>
    </location>
</feature>
<protein>
    <submittedName>
        <fullName evidence="2">Uncharacterized protein</fullName>
    </submittedName>
</protein>
<name>A0AAD3E3C1_9CHLO</name>
<accession>A0AAD3E3C1</accession>
<dbReference type="AlphaFoldDB" id="A0AAD3E3C1"/>
<evidence type="ECO:0000313" key="2">
    <source>
        <dbReference type="EMBL" id="GFR50611.1"/>
    </source>
</evidence>
<dbReference type="PANTHER" id="PTHR46023:SF6">
    <property type="entry name" value="LIPASE CLASS 3 FAMILY PROTEIN"/>
    <property type="match status" value="1"/>
</dbReference>
<keyword evidence="3" id="KW-1185">Reference proteome</keyword>
<dbReference type="PANTHER" id="PTHR46023">
    <property type="entry name" value="LIPASE CLASS 3 PROTEIN-LIKE"/>
    <property type="match status" value="1"/>
</dbReference>
<comment type="caution">
    <text evidence="2">The sequence shown here is derived from an EMBL/GenBank/DDBJ whole genome shotgun (WGS) entry which is preliminary data.</text>
</comment>
<dbReference type="Proteomes" id="UP001054857">
    <property type="component" value="Unassembled WGS sequence"/>
</dbReference>
<feature type="compositionally biased region" description="Low complexity" evidence="1">
    <location>
        <begin position="42"/>
        <end position="52"/>
    </location>
</feature>